<feature type="region of interest" description="Disordered" evidence="1">
    <location>
        <begin position="331"/>
        <end position="361"/>
    </location>
</feature>
<sequence>DYFLLLAITCQRRVFNVETPPDRLATIGEPVSMAFKLIFLWLFWLCTFALLLLGFLSLQSACHFSTYCRHSTCLPKGHQFLLQDRRPASSNLESCGPIRTKDLFYTTDKHGNKGYRLKSQAILKNPTLKCSHQQPRLCLSRVCSKQRICSEAEPSTAQKTIGNLSRRQSRSYSATEECEAYRRISAENRPPSSLASSDEFQVSSSHPTTLPSSSLSQTVCCGPAGCRTTLESLNALKSAETVEDEAIEDDDKPNSLVARRHSNCSSWSMLASQLDAKAARLSEAEPLLHDDSDSAASGRQVQLTIRNFPEELISPGRVGARELETVHLCNPTGDCEQCPDDDEALQLRRRQAPPLPQRLMQ</sequence>
<feature type="compositionally biased region" description="Low complexity" evidence="1">
    <location>
        <begin position="203"/>
        <end position="215"/>
    </location>
</feature>
<protein>
    <submittedName>
        <fullName evidence="4">Uncharacterized protein</fullName>
    </submittedName>
</protein>
<organism evidence="3 4">
    <name type="scientific">Macrostomum lignano</name>
    <dbReference type="NCBI Taxonomy" id="282301"/>
    <lineage>
        <taxon>Eukaryota</taxon>
        <taxon>Metazoa</taxon>
        <taxon>Spiralia</taxon>
        <taxon>Lophotrochozoa</taxon>
        <taxon>Platyhelminthes</taxon>
        <taxon>Rhabditophora</taxon>
        <taxon>Macrostomorpha</taxon>
        <taxon>Macrostomida</taxon>
        <taxon>Macrostomidae</taxon>
        <taxon>Macrostomum</taxon>
    </lineage>
</organism>
<evidence type="ECO:0000313" key="4">
    <source>
        <dbReference type="WBParaSite" id="maker-unitig_26074-snap-gene-0.2-mRNA-1"/>
    </source>
</evidence>
<evidence type="ECO:0000256" key="1">
    <source>
        <dbReference type="SAM" id="MobiDB-lite"/>
    </source>
</evidence>
<feature type="transmembrane region" description="Helical" evidence="2">
    <location>
        <begin position="37"/>
        <end position="58"/>
    </location>
</feature>
<dbReference type="WBParaSite" id="maker-unitig_26074-snap-gene-0.2-mRNA-1">
    <property type="protein sequence ID" value="maker-unitig_26074-snap-gene-0.2-mRNA-1"/>
    <property type="gene ID" value="maker-unitig_26074-snap-gene-0.2"/>
</dbReference>
<keyword evidence="2" id="KW-1133">Transmembrane helix</keyword>
<evidence type="ECO:0000256" key="2">
    <source>
        <dbReference type="SAM" id="Phobius"/>
    </source>
</evidence>
<feature type="region of interest" description="Disordered" evidence="1">
    <location>
        <begin position="185"/>
        <end position="215"/>
    </location>
</feature>
<evidence type="ECO:0000313" key="3">
    <source>
        <dbReference type="Proteomes" id="UP000095280"/>
    </source>
</evidence>
<proteinExistence type="predicted"/>
<keyword evidence="2" id="KW-0472">Membrane</keyword>
<dbReference type="AlphaFoldDB" id="A0A1I8F9T4"/>
<feature type="compositionally biased region" description="Polar residues" evidence="1">
    <location>
        <begin position="190"/>
        <end position="202"/>
    </location>
</feature>
<name>A0A1I8F9T4_9PLAT</name>
<keyword evidence="2" id="KW-0812">Transmembrane</keyword>
<dbReference type="Proteomes" id="UP000095280">
    <property type="component" value="Unplaced"/>
</dbReference>
<keyword evidence="3" id="KW-1185">Reference proteome</keyword>
<reference evidence="4" key="1">
    <citation type="submission" date="2016-11" db="UniProtKB">
        <authorList>
            <consortium name="WormBaseParasite"/>
        </authorList>
    </citation>
    <scope>IDENTIFICATION</scope>
</reference>
<accession>A0A1I8F9T4</accession>